<evidence type="ECO:0000259" key="4">
    <source>
        <dbReference type="Pfam" id="PF00892"/>
    </source>
</evidence>
<gene>
    <name evidence="5" type="ORF">JOF28_000636</name>
</gene>
<evidence type="ECO:0000313" key="5">
    <source>
        <dbReference type="EMBL" id="MBP1325404.1"/>
    </source>
</evidence>
<dbReference type="InterPro" id="IPR000620">
    <property type="entry name" value="EamA_dom"/>
</dbReference>
<keyword evidence="3" id="KW-1133">Transmembrane helix</keyword>
<feature type="transmembrane region" description="Helical" evidence="3">
    <location>
        <begin position="206"/>
        <end position="227"/>
    </location>
</feature>
<evidence type="ECO:0000313" key="6">
    <source>
        <dbReference type="Proteomes" id="UP000675163"/>
    </source>
</evidence>
<feature type="transmembrane region" description="Helical" evidence="3">
    <location>
        <begin position="44"/>
        <end position="62"/>
    </location>
</feature>
<feature type="region of interest" description="Disordered" evidence="2">
    <location>
        <begin position="288"/>
        <end position="315"/>
    </location>
</feature>
<name>A0A940PU98_9MICO</name>
<evidence type="ECO:0000256" key="1">
    <source>
        <dbReference type="ARBA" id="ARBA00007362"/>
    </source>
</evidence>
<feature type="transmembrane region" description="Helical" evidence="3">
    <location>
        <begin position="100"/>
        <end position="117"/>
    </location>
</feature>
<sequence>MNPRPTHASQRASIPPWSLAVAAMLLIQLSNALSITVIEQVGPAGTAWLRMCFGGAILWLIARPKLSTITRRDIPTLLILGLVTGFMTTFFLAAVARIPLGTAVAIEFLGPLAVAAITSKKRSALIWPLLALAGVIMLTEPWHGTTDLIGIGFALAAGVCWGLYNVFTQLVGDRFSGISGLALTIPIAAVFTMAVGLPQVLHGNGALWVIAMAAGIALIAPVVSFALEMLALRRMSHTAFGTLLSIEPALGVLIGLLVLSQAPSLMQIVGVALVICAGAAAQRGGARDAAGADADSADPAGTPAARTTPPLHLES</sequence>
<dbReference type="SUPFAM" id="SSF103481">
    <property type="entry name" value="Multidrug resistance efflux transporter EmrE"/>
    <property type="match status" value="1"/>
</dbReference>
<feature type="transmembrane region" description="Helical" evidence="3">
    <location>
        <begin position="74"/>
        <end position="94"/>
    </location>
</feature>
<keyword evidence="6" id="KW-1185">Reference proteome</keyword>
<feature type="transmembrane region" description="Helical" evidence="3">
    <location>
        <begin position="179"/>
        <end position="200"/>
    </location>
</feature>
<evidence type="ECO:0000256" key="3">
    <source>
        <dbReference type="SAM" id="Phobius"/>
    </source>
</evidence>
<feature type="transmembrane region" description="Helical" evidence="3">
    <location>
        <begin position="265"/>
        <end position="281"/>
    </location>
</feature>
<protein>
    <submittedName>
        <fullName evidence="5">Inner membrane transporter RhtA</fullName>
    </submittedName>
</protein>
<comment type="caution">
    <text evidence="5">The sequence shown here is derived from an EMBL/GenBank/DDBJ whole genome shotgun (WGS) entry which is preliminary data.</text>
</comment>
<evidence type="ECO:0000256" key="2">
    <source>
        <dbReference type="SAM" id="MobiDB-lite"/>
    </source>
</evidence>
<dbReference type="PANTHER" id="PTHR22911:SF37">
    <property type="entry name" value="THREONINE_HOMOSERINE EXPORTER RHTA"/>
    <property type="match status" value="1"/>
</dbReference>
<dbReference type="Proteomes" id="UP000675163">
    <property type="component" value="Unassembled WGS sequence"/>
</dbReference>
<keyword evidence="3" id="KW-0472">Membrane</keyword>
<dbReference type="PANTHER" id="PTHR22911">
    <property type="entry name" value="ACYL-MALONYL CONDENSING ENZYME-RELATED"/>
    <property type="match status" value="1"/>
</dbReference>
<dbReference type="RefSeq" id="WP_342452065.1">
    <property type="nucleotide sequence ID" value="NZ_JAFIDA010000001.1"/>
</dbReference>
<feature type="domain" description="EamA" evidence="4">
    <location>
        <begin position="149"/>
        <end position="277"/>
    </location>
</feature>
<dbReference type="Pfam" id="PF00892">
    <property type="entry name" value="EamA"/>
    <property type="match status" value="1"/>
</dbReference>
<accession>A0A940PU98</accession>
<dbReference type="GO" id="GO:0005886">
    <property type="term" value="C:plasma membrane"/>
    <property type="evidence" value="ECO:0007669"/>
    <property type="project" value="TreeGrafter"/>
</dbReference>
<organism evidence="5 6">
    <name type="scientific">Leucobacter exalbidus</name>
    <dbReference type="NCBI Taxonomy" id="662960"/>
    <lineage>
        <taxon>Bacteria</taxon>
        <taxon>Bacillati</taxon>
        <taxon>Actinomycetota</taxon>
        <taxon>Actinomycetes</taxon>
        <taxon>Micrococcales</taxon>
        <taxon>Microbacteriaceae</taxon>
        <taxon>Leucobacter</taxon>
    </lineage>
</organism>
<feature type="transmembrane region" description="Helical" evidence="3">
    <location>
        <begin position="239"/>
        <end position="259"/>
    </location>
</feature>
<dbReference type="AlphaFoldDB" id="A0A940PU98"/>
<dbReference type="EMBL" id="JAFIDA010000001">
    <property type="protein sequence ID" value="MBP1325404.1"/>
    <property type="molecule type" value="Genomic_DNA"/>
</dbReference>
<feature type="transmembrane region" description="Helical" evidence="3">
    <location>
        <begin position="148"/>
        <end position="167"/>
    </location>
</feature>
<dbReference type="GO" id="GO:0015565">
    <property type="term" value="F:threonine efflux transmembrane transporter activity"/>
    <property type="evidence" value="ECO:0007669"/>
    <property type="project" value="TreeGrafter"/>
</dbReference>
<proteinExistence type="inferred from homology"/>
<keyword evidence="3" id="KW-0812">Transmembrane</keyword>
<reference evidence="5" key="1">
    <citation type="submission" date="2021-02" db="EMBL/GenBank/DDBJ databases">
        <title>Sequencing the genomes of 1000 actinobacteria strains.</title>
        <authorList>
            <person name="Klenk H.-P."/>
        </authorList>
    </citation>
    <scope>NUCLEOTIDE SEQUENCE</scope>
    <source>
        <strain evidence="5">DSM 22850</strain>
    </source>
</reference>
<dbReference type="InterPro" id="IPR037185">
    <property type="entry name" value="EmrE-like"/>
</dbReference>
<comment type="similarity">
    <text evidence="1">Belongs to the EamA transporter family.</text>
</comment>
<feature type="transmembrane region" description="Helical" evidence="3">
    <location>
        <begin position="124"/>
        <end position="142"/>
    </location>
</feature>